<feature type="domain" description="BD-FAE-like" evidence="3">
    <location>
        <begin position="61"/>
        <end position="242"/>
    </location>
</feature>
<dbReference type="Gene3D" id="3.40.50.1820">
    <property type="entry name" value="alpha/beta hydrolase"/>
    <property type="match status" value="1"/>
</dbReference>
<sequence>MKSSLIAKLLLVFTLYVSLCSAGYFKDKITDFKDRQRDLKYYKGIENIERDIRYNSKDRLLDVFYRKEEVDKKKPVVVFFYGGSWKLGDKIKFSRVGTLLEENDYVAVVPTYILFPFGGFDDMVEDVYKSIKWTYENIEKYGGDPNRITIAGHSAGAHLMALSLFKSYYYMENKGKTLQPLPKLEKFVSLAGPYDFDDYSLVKKFFGTEMDNSFLETLCKAVFRSKDVSPYDIIKAKEDNSVDDSFNVKKFVFYYTSLDKEVPECSAKKLMTQLKRVSENINIEYVYKEGYVHNAITVGMRAGDKEQGEIFLSLLKL</sequence>
<dbReference type="AlphaFoldDB" id="A0A1Y1WWI6"/>
<accession>A0A1Y1WWI6</accession>
<feature type="signal peptide" evidence="2">
    <location>
        <begin position="1"/>
        <end position="22"/>
    </location>
</feature>
<organism evidence="4 5">
    <name type="scientific">Anaeromyces robustus</name>
    <dbReference type="NCBI Taxonomy" id="1754192"/>
    <lineage>
        <taxon>Eukaryota</taxon>
        <taxon>Fungi</taxon>
        <taxon>Fungi incertae sedis</taxon>
        <taxon>Chytridiomycota</taxon>
        <taxon>Chytridiomycota incertae sedis</taxon>
        <taxon>Neocallimastigomycetes</taxon>
        <taxon>Neocallimastigales</taxon>
        <taxon>Neocallimastigaceae</taxon>
        <taxon>Anaeromyces</taxon>
    </lineage>
</organism>
<keyword evidence="1 4" id="KW-0378">Hydrolase</keyword>
<protein>
    <submittedName>
        <fullName evidence="4">Alpha/beta-hydrolase</fullName>
    </submittedName>
</protein>
<proteinExistence type="predicted"/>
<dbReference type="InterPro" id="IPR050300">
    <property type="entry name" value="GDXG_lipolytic_enzyme"/>
</dbReference>
<keyword evidence="2" id="KW-0732">Signal</keyword>
<evidence type="ECO:0000256" key="1">
    <source>
        <dbReference type="ARBA" id="ARBA00022801"/>
    </source>
</evidence>
<dbReference type="Proteomes" id="UP000193944">
    <property type="component" value="Unassembled WGS sequence"/>
</dbReference>
<feature type="chain" id="PRO_5011002365" evidence="2">
    <location>
        <begin position="23"/>
        <end position="317"/>
    </location>
</feature>
<dbReference type="InterPro" id="IPR049492">
    <property type="entry name" value="BD-FAE-like_dom"/>
</dbReference>
<dbReference type="Pfam" id="PF20434">
    <property type="entry name" value="BD-FAE"/>
    <property type="match status" value="1"/>
</dbReference>
<evidence type="ECO:0000256" key="2">
    <source>
        <dbReference type="SAM" id="SignalP"/>
    </source>
</evidence>
<dbReference type="GO" id="GO:0016787">
    <property type="term" value="F:hydrolase activity"/>
    <property type="evidence" value="ECO:0007669"/>
    <property type="project" value="UniProtKB-KW"/>
</dbReference>
<gene>
    <name evidence="4" type="ORF">BCR32DRAFT_270590</name>
</gene>
<dbReference type="PANTHER" id="PTHR48081:SF33">
    <property type="entry name" value="KYNURENINE FORMAMIDASE"/>
    <property type="match status" value="1"/>
</dbReference>
<dbReference type="PANTHER" id="PTHR48081">
    <property type="entry name" value="AB HYDROLASE SUPERFAMILY PROTEIN C4A8.06C"/>
    <property type="match status" value="1"/>
</dbReference>
<comment type="caution">
    <text evidence="4">The sequence shown here is derived from an EMBL/GenBank/DDBJ whole genome shotgun (WGS) entry which is preliminary data.</text>
</comment>
<dbReference type="OrthoDB" id="6495301at2759"/>
<evidence type="ECO:0000259" key="3">
    <source>
        <dbReference type="Pfam" id="PF20434"/>
    </source>
</evidence>
<evidence type="ECO:0000313" key="4">
    <source>
        <dbReference type="EMBL" id="ORX77566.1"/>
    </source>
</evidence>
<keyword evidence="5" id="KW-1185">Reference proteome</keyword>
<dbReference type="InterPro" id="IPR029058">
    <property type="entry name" value="AB_hydrolase_fold"/>
</dbReference>
<reference evidence="4 5" key="1">
    <citation type="submission" date="2016-08" db="EMBL/GenBank/DDBJ databases">
        <title>A Parts List for Fungal Cellulosomes Revealed by Comparative Genomics.</title>
        <authorList>
            <consortium name="DOE Joint Genome Institute"/>
            <person name="Haitjema C.H."/>
            <person name="Gilmore S.P."/>
            <person name="Henske J.K."/>
            <person name="Solomon K.V."/>
            <person name="De Groot R."/>
            <person name="Kuo A."/>
            <person name="Mondo S.J."/>
            <person name="Salamov A.A."/>
            <person name="Labutti K."/>
            <person name="Zhao Z."/>
            <person name="Chiniquy J."/>
            <person name="Barry K."/>
            <person name="Brewer H.M."/>
            <person name="Purvine S.O."/>
            <person name="Wright A.T."/>
            <person name="Boxma B."/>
            <person name="Van Alen T."/>
            <person name="Hackstein J.H."/>
            <person name="Baker S.E."/>
            <person name="Grigoriev I.V."/>
            <person name="O'Malley M.A."/>
        </authorList>
    </citation>
    <scope>NUCLEOTIDE SEQUENCE [LARGE SCALE GENOMIC DNA]</scope>
    <source>
        <strain evidence="4 5">S4</strain>
    </source>
</reference>
<dbReference type="EMBL" id="MCFG01000243">
    <property type="protein sequence ID" value="ORX77566.1"/>
    <property type="molecule type" value="Genomic_DNA"/>
</dbReference>
<reference evidence="4 5" key="2">
    <citation type="submission" date="2016-08" db="EMBL/GenBank/DDBJ databases">
        <title>Pervasive Adenine N6-methylation of Active Genes in Fungi.</title>
        <authorList>
            <consortium name="DOE Joint Genome Institute"/>
            <person name="Mondo S.J."/>
            <person name="Dannebaum R.O."/>
            <person name="Kuo R.C."/>
            <person name="Labutti K."/>
            <person name="Haridas S."/>
            <person name="Kuo A."/>
            <person name="Salamov A."/>
            <person name="Ahrendt S.R."/>
            <person name="Lipzen A."/>
            <person name="Sullivan W."/>
            <person name="Andreopoulos W.B."/>
            <person name="Clum A."/>
            <person name="Lindquist E."/>
            <person name="Daum C."/>
            <person name="Ramamoorthy G.K."/>
            <person name="Gryganskyi A."/>
            <person name="Culley D."/>
            <person name="Magnuson J.K."/>
            <person name="James T.Y."/>
            <person name="O'Malley M.A."/>
            <person name="Stajich J.E."/>
            <person name="Spatafora J.W."/>
            <person name="Visel A."/>
            <person name="Grigoriev I.V."/>
        </authorList>
    </citation>
    <scope>NUCLEOTIDE SEQUENCE [LARGE SCALE GENOMIC DNA]</scope>
    <source>
        <strain evidence="4 5">S4</strain>
    </source>
</reference>
<evidence type="ECO:0000313" key="5">
    <source>
        <dbReference type="Proteomes" id="UP000193944"/>
    </source>
</evidence>
<dbReference type="STRING" id="1754192.A0A1Y1WWI6"/>
<name>A0A1Y1WWI6_9FUNG</name>
<dbReference type="SUPFAM" id="SSF53474">
    <property type="entry name" value="alpha/beta-Hydrolases"/>
    <property type="match status" value="1"/>
</dbReference>